<sequence>MTPRPRTALSRLLRRTVPTPVTSALRRYRDTSAANAPASAVRDSGPSADERLRRYEARTKELLELLTDAQARAAQHEGTLAEAQAQLADAVAERDAARKEVRRLRNHVAIWQRRIKSPSFLRHHHAWVDLGKHYRQDPSPAKERIGELNRKLWVHAYAASHGVALPTIYALAERPEDVDLSRLPDEFVVKSDGGTASKAVLPLRRVGEDRYEWISHDPPRTLSTTEVVEHFQAARAAGASYGPVFAEQLLRPLHGEGLPDDVKIYVAYGKVLHVLLRRPQIIDGRPVTTTRYVDDKGVSLGKVALWGQHSEDIPVPEQLDQMLAVAVRLSLSLPMPLCRVDMYETPDGPVLGEITRTPGAPHFYREDHDLFLGTEWTKAEARLFEDMHQGRSGRPLWGPHADLSMIDDIPGFDAPQA</sequence>
<comment type="caution">
    <text evidence="2">The sequence shown here is derived from an EMBL/GenBank/DDBJ whole genome shotgun (WGS) entry which is preliminary data.</text>
</comment>
<gene>
    <name evidence="2" type="ORF">E4A49_03875</name>
</gene>
<evidence type="ECO:0000313" key="3">
    <source>
        <dbReference type="Proteomes" id="UP000297477"/>
    </source>
</evidence>
<feature type="coiled-coil region" evidence="1">
    <location>
        <begin position="52"/>
        <end position="114"/>
    </location>
</feature>
<dbReference type="InterPro" id="IPR029465">
    <property type="entry name" value="ATPgrasp_TupA"/>
</dbReference>
<dbReference type="RefSeq" id="WP_067188658.1">
    <property type="nucleotide sequence ID" value="NZ_JALXRH010000032.1"/>
</dbReference>
<dbReference type="EMBL" id="SPKT01000005">
    <property type="protein sequence ID" value="TFI00195.1"/>
    <property type="molecule type" value="Genomic_DNA"/>
</dbReference>
<name>A0ABY2K1W4_9MICC</name>
<evidence type="ECO:0000313" key="2">
    <source>
        <dbReference type="EMBL" id="TFI00195.1"/>
    </source>
</evidence>
<keyword evidence="1" id="KW-0175">Coiled coil</keyword>
<organism evidence="2 3">
    <name type="scientific">Micrococcus lylae</name>
    <dbReference type="NCBI Taxonomy" id="1273"/>
    <lineage>
        <taxon>Bacteria</taxon>
        <taxon>Bacillati</taxon>
        <taxon>Actinomycetota</taxon>
        <taxon>Actinomycetes</taxon>
        <taxon>Micrococcales</taxon>
        <taxon>Micrococcaceae</taxon>
        <taxon>Micrococcus</taxon>
    </lineage>
</organism>
<evidence type="ECO:0000256" key="1">
    <source>
        <dbReference type="SAM" id="Coils"/>
    </source>
</evidence>
<evidence type="ECO:0008006" key="4">
    <source>
        <dbReference type="Google" id="ProtNLM"/>
    </source>
</evidence>
<dbReference type="Proteomes" id="UP000297477">
    <property type="component" value="Unassembled WGS sequence"/>
</dbReference>
<protein>
    <recommendedName>
        <fullName evidence="4">Teichuronopeptide biosynthesis TupA-like protein</fullName>
    </recommendedName>
</protein>
<dbReference type="Pfam" id="PF14305">
    <property type="entry name" value="ATPgrasp_TupA"/>
    <property type="match status" value="1"/>
</dbReference>
<keyword evidence="3" id="KW-1185">Reference proteome</keyword>
<accession>A0ABY2K1W4</accession>
<reference evidence="2 3" key="1">
    <citation type="submission" date="2019-03" db="EMBL/GenBank/DDBJ databases">
        <title>Reclassification of Micrococcus aloeverae and Micrococcus yunnanensis as later heterotypic synonyms of Micrococcus luteus.</title>
        <authorList>
            <person name="Huang C.-H."/>
        </authorList>
    </citation>
    <scope>NUCLEOTIDE SEQUENCE [LARGE SCALE GENOMIC DNA]</scope>
    <source>
        <strain evidence="2 3">BCRC 12151</strain>
    </source>
</reference>
<proteinExistence type="predicted"/>
<dbReference type="Gene3D" id="3.30.470.20">
    <property type="entry name" value="ATP-grasp fold, B domain"/>
    <property type="match status" value="1"/>
</dbReference>